<reference evidence="2" key="1">
    <citation type="journal article" date="2014" name="Front. Microbiol.">
        <title>High frequency of phylogenetically diverse reductive dehalogenase-homologous genes in deep subseafloor sedimentary metagenomes.</title>
        <authorList>
            <person name="Kawai M."/>
            <person name="Futagami T."/>
            <person name="Toyoda A."/>
            <person name="Takaki Y."/>
            <person name="Nishi S."/>
            <person name="Hori S."/>
            <person name="Arai W."/>
            <person name="Tsubouchi T."/>
            <person name="Morono Y."/>
            <person name="Uchiyama I."/>
            <person name="Ito T."/>
            <person name="Fujiyama A."/>
            <person name="Inagaki F."/>
            <person name="Takami H."/>
        </authorList>
    </citation>
    <scope>NUCLEOTIDE SEQUENCE</scope>
    <source>
        <strain evidence="2">Expedition CK06-06</strain>
    </source>
</reference>
<feature type="domain" description="PEGA" evidence="1">
    <location>
        <begin position="43"/>
        <end position="108"/>
    </location>
</feature>
<dbReference type="AlphaFoldDB" id="X0TGH3"/>
<dbReference type="InterPro" id="IPR013229">
    <property type="entry name" value="PEGA"/>
</dbReference>
<dbReference type="PROSITE" id="PS51257">
    <property type="entry name" value="PROKAR_LIPOPROTEIN"/>
    <property type="match status" value="1"/>
</dbReference>
<name>X0TGH3_9ZZZZ</name>
<evidence type="ECO:0000259" key="1">
    <source>
        <dbReference type="Pfam" id="PF08308"/>
    </source>
</evidence>
<dbReference type="EMBL" id="BARS01002944">
    <property type="protein sequence ID" value="GAF75180.1"/>
    <property type="molecule type" value="Genomic_DNA"/>
</dbReference>
<organism evidence="2">
    <name type="scientific">marine sediment metagenome</name>
    <dbReference type="NCBI Taxonomy" id="412755"/>
    <lineage>
        <taxon>unclassified sequences</taxon>
        <taxon>metagenomes</taxon>
        <taxon>ecological metagenomes</taxon>
    </lineage>
</organism>
<feature type="non-terminal residue" evidence="2">
    <location>
        <position position="144"/>
    </location>
</feature>
<proteinExistence type="predicted"/>
<evidence type="ECO:0000313" key="2">
    <source>
        <dbReference type="EMBL" id="GAF75180.1"/>
    </source>
</evidence>
<dbReference type="Pfam" id="PF08308">
    <property type="entry name" value="PEGA"/>
    <property type="match status" value="1"/>
</dbReference>
<sequence>MKRKVIFLTFKVLPFFLLAFLILSSLLISGCSPLDLILGPSTGSIYVTTYPSGAKIFLDGKDTGETTPCTMINLIKGDHKITVILGDKRYAEEIIIYPGSTTSIYKDLLPRLEKIIADPDFLYTEIGETRDFSTITAYYFDIDH</sequence>
<gene>
    <name evidence="2" type="ORF">S01H1_05654</name>
</gene>
<comment type="caution">
    <text evidence="2">The sequence shown here is derived from an EMBL/GenBank/DDBJ whole genome shotgun (WGS) entry which is preliminary data.</text>
</comment>
<protein>
    <recommendedName>
        <fullName evidence="1">PEGA domain-containing protein</fullName>
    </recommendedName>
</protein>
<accession>X0TGH3</accession>